<accession>A0ABQ0H5M4</accession>
<evidence type="ECO:0000313" key="2">
    <source>
        <dbReference type="EMBL" id="GAB1584200.1"/>
    </source>
</evidence>
<sequence>MKIFVTVFSAATILTYTFANAAESQNYSQKFISMGVLSCEVNGGIGLVVGSSKGVNCEFIRNNGSVEKYKGSLGKLGIDIGITGKSYLKWTVSAPAGKKLEAGALAGRYGGVAVSGAVGLGLQAHALVGGATKKIALQPFNAGGTAGLNVAAGATSLTLMLAQ</sequence>
<dbReference type="Pfam" id="PF06186">
    <property type="entry name" value="DUF992"/>
    <property type="match status" value="1"/>
</dbReference>
<dbReference type="InterPro" id="IPR009333">
    <property type="entry name" value="DUF992"/>
</dbReference>
<reference evidence="2 3" key="1">
    <citation type="submission" date="2024-10" db="EMBL/GenBank/DDBJ databases">
        <title>Isolation, draft genome sequencing and identification of Phyllobacterium sp. NSA23, isolated from leaf soil.</title>
        <authorList>
            <person name="Akita H."/>
        </authorList>
    </citation>
    <scope>NUCLEOTIDE SEQUENCE [LARGE SCALE GENOMIC DNA]</scope>
    <source>
        <strain evidence="2 3">NSA23</strain>
    </source>
</reference>
<feature type="signal peptide" evidence="1">
    <location>
        <begin position="1"/>
        <end position="21"/>
    </location>
</feature>
<dbReference type="RefSeq" id="WP_407866656.1">
    <property type="nucleotide sequence ID" value="NZ_BAAFZP010000002.1"/>
</dbReference>
<dbReference type="EMBL" id="BAAFZP010000002">
    <property type="protein sequence ID" value="GAB1584200.1"/>
    <property type="molecule type" value="Genomic_DNA"/>
</dbReference>
<evidence type="ECO:0000313" key="3">
    <source>
        <dbReference type="Proteomes" id="UP001628091"/>
    </source>
</evidence>
<feature type="chain" id="PRO_5047281563" evidence="1">
    <location>
        <begin position="22"/>
        <end position="163"/>
    </location>
</feature>
<evidence type="ECO:0000256" key="1">
    <source>
        <dbReference type="SAM" id="SignalP"/>
    </source>
</evidence>
<dbReference type="Proteomes" id="UP001628091">
    <property type="component" value="Unassembled WGS sequence"/>
</dbReference>
<organism evidence="2 3">
    <name type="scientific">Phyllobacterium phragmitis</name>
    <dbReference type="NCBI Taxonomy" id="2670329"/>
    <lineage>
        <taxon>Bacteria</taxon>
        <taxon>Pseudomonadati</taxon>
        <taxon>Pseudomonadota</taxon>
        <taxon>Alphaproteobacteria</taxon>
        <taxon>Hyphomicrobiales</taxon>
        <taxon>Phyllobacteriaceae</taxon>
        <taxon>Phyllobacterium</taxon>
    </lineage>
</organism>
<keyword evidence="1" id="KW-0732">Signal</keyword>
<keyword evidence="3" id="KW-1185">Reference proteome</keyword>
<comment type="caution">
    <text evidence="2">The sequence shown here is derived from an EMBL/GenBank/DDBJ whole genome shotgun (WGS) entry which is preliminary data.</text>
</comment>
<name>A0ABQ0H5M4_9HYPH</name>
<protein>
    <submittedName>
        <fullName evidence="2">DUF992 domain-containing protein</fullName>
    </submittedName>
</protein>
<gene>
    <name evidence="2" type="ORF">PPNSA23_41430</name>
</gene>
<proteinExistence type="predicted"/>